<name>A0A553HL36_9PEZI</name>
<keyword evidence="3" id="KW-0539">Nucleus</keyword>
<protein>
    <submittedName>
        <fullName evidence="5">Uncharacterized protein</fullName>
    </submittedName>
</protein>
<gene>
    <name evidence="5" type="ORF">FHL15_010427</name>
</gene>
<dbReference type="GO" id="GO:0006260">
    <property type="term" value="P:DNA replication"/>
    <property type="evidence" value="ECO:0007669"/>
    <property type="project" value="InterPro"/>
</dbReference>
<dbReference type="GO" id="GO:0006281">
    <property type="term" value="P:DNA repair"/>
    <property type="evidence" value="ECO:0007669"/>
    <property type="project" value="InterPro"/>
</dbReference>
<dbReference type="GO" id="GO:0031981">
    <property type="term" value="C:nuclear lumen"/>
    <property type="evidence" value="ECO:0007669"/>
    <property type="project" value="UniProtKB-ARBA"/>
</dbReference>
<dbReference type="Gene3D" id="2.40.50.140">
    <property type="entry name" value="Nucleic acid-binding proteins"/>
    <property type="match status" value="1"/>
</dbReference>
<evidence type="ECO:0000256" key="4">
    <source>
        <dbReference type="SAM" id="MobiDB-lite"/>
    </source>
</evidence>
<evidence type="ECO:0000256" key="3">
    <source>
        <dbReference type="ARBA" id="ARBA00023242"/>
    </source>
</evidence>
<comment type="similarity">
    <text evidence="2">Belongs to the replication factor A protein 3 family.</text>
</comment>
<feature type="compositionally biased region" description="Low complexity" evidence="4">
    <location>
        <begin position="380"/>
        <end position="404"/>
    </location>
</feature>
<evidence type="ECO:0000313" key="6">
    <source>
        <dbReference type="Proteomes" id="UP000319160"/>
    </source>
</evidence>
<dbReference type="GO" id="GO:0006310">
    <property type="term" value="P:DNA recombination"/>
    <property type="evidence" value="ECO:0007669"/>
    <property type="project" value="InterPro"/>
</dbReference>
<feature type="compositionally biased region" description="Low complexity" evidence="4">
    <location>
        <begin position="309"/>
        <end position="324"/>
    </location>
</feature>
<dbReference type="Proteomes" id="UP000319160">
    <property type="component" value="Unassembled WGS sequence"/>
</dbReference>
<comment type="caution">
    <text evidence="5">The sequence shown here is derived from an EMBL/GenBank/DDBJ whole genome shotgun (WGS) entry which is preliminary data.</text>
</comment>
<keyword evidence="6" id="KW-1185">Reference proteome</keyword>
<dbReference type="CDD" id="cd04479">
    <property type="entry name" value="RPA3"/>
    <property type="match status" value="1"/>
</dbReference>
<sequence>MEAVSTPRINAPLLPSYVGQNVIVVGKVLQLRGESALLEANGEINVILNLETHLMAGNGAQIIGKVNPDLSVKVYNAKDLGSNVATSYCSSSSVVYSSSSSVASVDNELSQLAIQSNASPSSQLATTQGTRLTRLNYQSTSRVRSTTVESHPSSNKTFSSTSSLNNELSQLVIEHDNTPSSQVVRAESYCSSSSEVFSSSSSLNNELSQIVIDHDDLPFSQIVRAQSSRSSSRGAFSSSSSLDNQLSQLAIEHDQFPSSQLTFAESYNSWQQRPATAASYCSSSSEALSSVPDSQDGVFSQPIVEEETPPSSQSTAQSTQPHQQVTQSTQSRWTDSSIPLTSVYESEADEASSAHDSDSPSFPGTPVFGSPSSTGKLSNRYPSSVPSPTPSTSHATPSTSTSSRRLYRTRSGGLASLAEIRQRREREEQALDIVLRGVMAIREARRPSKRSIPMRLNESGRWRISSIWEPWGR</sequence>
<dbReference type="EMBL" id="VFLP01000082">
    <property type="protein sequence ID" value="TRX88661.1"/>
    <property type="molecule type" value="Genomic_DNA"/>
</dbReference>
<dbReference type="GO" id="GO:0003677">
    <property type="term" value="F:DNA binding"/>
    <property type="evidence" value="ECO:0007669"/>
    <property type="project" value="InterPro"/>
</dbReference>
<dbReference type="InterPro" id="IPR013970">
    <property type="entry name" value="Rfa2"/>
</dbReference>
<dbReference type="Pfam" id="PF08661">
    <property type="entry name" value="Rep_fac-A_3"/>
    <property type="match status" value="1"/>
</dbReference>
<organism evidence="5 6">
    <name type="scientific">Xylaria flabelliformis</name>
    <dbReference type="NCBI Taxonomy" id="2512241"/>
    <lineage>
        <taxon>Eukaryota</taxon>
        <taxon>Fungi</taxon>
        <taxon>Dikarya</taxon>
        <taxon>Ascomycota</taxon>
        <taxon>Pezizomycotina</taxon>
        <taxon>Sordariomycetes</taxon>
        <taxon>Xylariomycetidae</taxon>
        <taxon>Xylariales</taxon>
        <taxon>Xylariaceae</taxon>
        <taxon>Xylaria</taxon>
    </lineage>
</organism>
<evidence type="ECO:0000256" key="2">
    <source>
        <dbReference type="ARBA" id="ARBA00009761"/>
    </source>
</evidence>
<evidence type="ECO:0000313" key="5">
    <source>
        <dbReference type="EMBL" id="TRX88661.1"/>
    </source>
</evidence>
<feature type="region of interest" description="Disordered" evidence="4">
    <location>
        <begin position="303"/>
        <end position="410"/>
    </location>
</feature>
<feature type="compositionally biased region" description="Low complexity" evidence="4">
    <location>
        <begin position="139"/>
        <end position="161"/>
    </location>
</feature>
<dbReference type="InterPro" id="IPR012340">
    <property type="entry name" value="NA-bd_OB-fold"/>
</dbReference>
<dbReference type="OrthoDB" id="188186at2759"/>
<proteinExistence type="inferred from homology"/>
<comment type="subcellular location">
    <subcellularLocation>
        <location evidence="1">Nucleus</location>
    </subcellularLocation>
</comment>
<feature type="compositionally biased region" description="Polar residues" evidence="4">
    <location>
        <begin position="325"/>
        <end position="344"/>
    </location>
</feature>
<feature type="region of interest" description="Disordered" evidence="4">
    <location>
        <begin position="138"/>
        <end position="161"/>
    </location>
</feature>
<dbReference type="SUPFAM" id="SSF50249">
    <property type="entry name" value="Nucleic acid-binding proteins"/>
    <property type="match status" value="1"/>
</dbReference>
<reference evidence="6" key="1">
    <citation type="submission" date="2019-06" db="EMBL/GenBank/DDBJ databases">
        <title>Draft genome sequence of the griseofulvin-producing fungus Xylaria cubensis strain G536.</title>
        <authorList>
            <person name="Mead M.E."/>
            <person name="Raja H.A."/>
            <person name="Steenwyk J.L."/>
            <person name="Knowles S.L."/>
            <person name="Oberlies N.H."/>
            <person name="Rokas A."/>
        </authorList>
    </citation>
    <scope>NUCLEOTIDE SEQUENCE [LARGE SCALE GENOMIC DNA]</scope>
    <source>
        <strain evidence="6">G536</strain>
    </source>
</reference>
<accession>A0A553HL36</accession>
<dbReference type="AlphaFoldDB" id="A0A553HL36"/>
<dbReference type="STRING" id="2512241.A0A553HL36"/>
<evidence type="ECO:0000256" key="1">
    <source>
        <dbReference type="ARBA" id="ARBA00004123"/>
    </source>
</evidence>